<dbReference type="SMART" id="SM00935">
    <property type="entry name" value="OmpH"/>
    <property type="match status" value="1"/>
</dbReference>
<keyword evidence="3" id="KW-0175">Coiled coil</keyword>
<reference evidence="5" key="1">
    <citation type="submission" date="2020-03" db="EMBL/GenBank/DDBJ databases">
        <title>Genome of Pelagibius litoralis DSM 21314T.</title>
        <authorList>
            <person name="Wang G."/>
        </authorList>
    </citation>
    <scope>NUCLEOTIDE SEQUENCE</scope>
    <source>
        <strain evidence="5">DSM 21314</strain>
    </source>
</reference>
<dbReference type="EMBL" id="JAAQPH010000001">
    <property type="protein sequence ID" value="NIA67302.1"/>
    <property type="molecule type" value="Genomic_DNA"/>
</dbReference>
<dbReference type="SUPFAM" id="SSF111384">
    <property type="entry name" value="OmpH-like"/>
    <property type="match status" value="1"/>
</dbReference>
<evidence type="ECO:0000313" key="5">
    <source>
        <dbReference type="EMBL" id="NIA67302.1"/>
    </source>
</evidence>
<comment type="similarity">
    <text evidence="1">Belongs to the Skp family.</text>
</comment>
<dbReference type="GO" id="GO:0051082">
    <property type="term" value="F:unfolded protein binding"/>
    <property type="evidence" value="ECO:0007669"/>
    <property type="project" value="InterPro"/>
</dbReference>
<dbReference type="AlphaFoldDB" id="A0A967C670"/>
<evidence type="ECO:0000256" key="1">
    <source>
        <dbReference type="ARBA" id="ARBA00009091"/>
    </source>
</evidence>
<dbReference type="InterPro" id="IPR024930">
    <property type="entry name" value="Skp_dom_sf"/>
</dbReference>
<dbReference type="Gene3D" id="3.30.910.20">
    <property type="entry name" value="Skp domain"/>
    <property type="match status" value="1"/>
</dbReference>
<gene>
    <name evidence="5" type="ORF">HBA54_01715</name>
</gene>
<dbReference type="GO" id="GO:0050821">
    <property type="term" value="P:protein stabilization"/>
    <property type="evidence" value="ECO:0007669"/>
    <property type="project" value="TreeGrafter"/>
</dbReference>
<dbReference type="Pfam" id="PF03938">
    <property type="entry name" value="OmpH"/>
    <property type="match status" value="1"/>
</dbReference>
<dbReference type="RefSeq" id="WP_167220692.1">
    <property type="nucleotide sequence ID" value="NZ_JAAQPH010000001.1"/>
</dbReference>
<dbReference type="InterPro" id="IPR005632">
    <property type="entry name" value="Chaperone_Skp"/>
</dbReference>
<comment type="caution">
    <text evidence="5">The sequence shown here is derived from an EMBL/GenBank/DDBJ whole genome shotgun (WGS) entry which is preliminary data.</text>
</comment>
<keyword evidence="2 4" id="KW-0732">Signal</keyword>
<dbReference type="Proteomes" id="UP000761264">
    <property type="component" value="Unassembled WGS sequence"/>
</dbReference>
<evidence type="ECO:0000256" key="3">
    <source>
        <dbReference type="SAM" id="Coils"/>
    </source>
</evidence>
<proteinExistence type="inferred from homology"/>
<dbReference type="GO" id="GO:0005829">
    <property type="term" value="C:cytosol"/>
    <property type="evidence" value="ECO:0007669"/>
    <property type="project" value="TreeGrafter"/>
</dbReference>
<evidence type="ECO:0000256" key="2">
    <source>
        <dbReference type="ARBA" id="ARBA00022729"/>
    </source>
</evidence>
<organism evidence="5 6">
    <name type="scientific">Pelagibius litoralis</name>
    <dbReference type="NCBI Taxonomy" id="374515"/>
    <lineage>
        <taxon>Bacteria</taxon>
        <taxon>Pseudomonadati</taxon>
        <taxon>Pseudomonadota</taxon>
        <taxon>Alphaproteobacteria</taxon>
        <taxon>Rhodospirillales</taxon>
        <taxon>Rhodovibrionaceae</taxon>
        <taxon>Pelagibius</taxon>
    </lineage>
</organism>
<evidence type="ECO:0000313" key="6">
    <source>
        <dbReference type="Proteomes" id="UP000761264"/>
    </source>
</evidence>
<feature type="chain" id="PRO_5037582397" evidence="4">
    <location>
        <begin position="30"/>
        <end position="187"/>
    </location>
</feature>
<dbReference type="PANTHER" id="PTHR35089">
    <property type="entry name" value="CHAPERONE PROTEIN SKP"/>
    <property type="match status" value="1"/>
</dbReference>
<keyword evidence="6" id="KW-1185">Reference proteome</keyword>
<evidence type="ECO:0000256" key="4">
    <source>
        <dbReference type="SAM" id="SignalP"/>
    </source>
</evidence>
<accession>A0A967C670</accession>
<name>A0A967C670_9PROT</name>
<feature type="signal peptide" evidence="4">
    <location>
        <begin position="1"/>
        <end position="29"/>
    </location>
</feature>
<sequence>MTRLCRWPLRIAATFLLAVALPMAAQAQAARAPVIGVIDIQVVLRESVAVKALAERIEAGRQSAQQAMLDREELLRAADFDLAQRRASLSEDEYLRERENLETEGVTLQREMQAERRRLDQLFSRGMSEVQQVLLLISQEIARERNLDLVLAKTTVIIVKSEFDFTDEALNRLNARLVDVSLPTTGN</sequence>
<protein>
    <submittedName>
        <fullName evidence="5">OmpH family outer membrane protein</fullName>
    </submittedName>
</protein>
<feature type="coiled-coil region" evidence="3">
    <location>
        <begin position="91"/>
        <end position="118"/>
    </location>
</feature>
<dbReference type="PANTHER" id="PTHR35089:SF1">
    <property type="entry name" value="CHAPERONE PROTEIN SKP"/>
    <property type="match status" value="1"/>
</dbReference>